<reference evidence="11" key="1">
    <citation type="journal article" date="2015" name="Genome Announc.">
        <title>Draft whole-genome sequence of the biocontrol agent Trichoderma harzianum T6776.</title>
        <authorList>
            <person name="Baroncelli R."/>
            <person name="Piaggeschi G."/>
            <person name="Fiorini L."/>
            <person name="Bertolini E."/>
            <person name="Zapparata A."/>
            <person name="Pe M.E."/>
            <person name="Sarrocco S."/>
            <person name="Vannacci G."/>
        </authorList>
    </citation>
    <scope>NUCLEOTIDE SEQUENCE [LARGE SCALE GENOMIC DNA]</scope>
    <source>
        <strain evidence="11">T6776</strain>
    </source>
</reference>
<dbReference type="InterPro" id="IPR007219">
    <property type="entry name" value="XnlR_reg_dom"/>
</dbReference>
<dbReference type="CDD" id="cd00067">
    <property type="entry name" value="GAL4"/>
    <property type="match status" value="1"/>
</dbReference>
<feature type="region of interest" description="Disordered" evidence="8">
    <location>
        <begin position="23"/>
        <end position="62"/>
    </location>
</feature>
<keyword evidence="5" id="KW-0238">DNA-binding</keyword>
<name>A0A0F9Z9Z2_TRIHA</name>
<feature type="compositionally biased region" description="Basic and acidic residues" evidence="8">
    <location>
        <begin position="50"/>
        <end position="62"/>
    </location>
</feature>
<dbReference type="InterPro" id="IPR051615">
    <property type="entry name" value="Transcr_Regulatory_Elem"/>
</dbReference>
<keyword evidence="3" id="KW-0862">Zinc</keyword>
<evidence type="ECO:0000256" key="8">
    <source>
        <dbReference type="SAM" id="MobiDB-lite"/>
    </source>
</evidence>
<keyword evidence="7" id="KW-0539">Nucleus</keyword>
<dbReference type="OrthoDB" id="2154091at2759"/>
<dbReference type="PANTHER" id="PTHR31313:SF81">
    <property type="entry name" value="TY1 ENHANCER ACTIVATOR"/>
    <property type="match status" value="1"/>
</dbReference>
<dbReference type="Pfam" id="PF00172">
    <property type="entry name" value="Zn_clus"/>
    <property type="match status" value="1"/>
</dbReference>
<evidence type="ECO:0000256" key="6">
    <source>
        <dbReference type="ARBA" id="ARBA00023163"/>
    </source>
</evidence>
<dbReference type="Pfam" id="PF04082">
    <property type="entry name" value="Fungal_trans"/>
    <property type="match status" value="1"/>
</dbReference>
<evidence type="ECO:0000256" key="4">
    <source>
        <dbReference type="ARBA" id="ARBA00023015"/>
    </source>
</evidence>
<dbReference type="SMART" id="SM00066">
    <property type="entry name" value="GAL4"/>
    <property type="match status" value="1"/>
</dbReference>
<dbReference type="GO" id="GO:0003677">
    <property type="term" value="F:DNA binding"/>
    <property type="evidence" value="ECO:0007669"/>
    <property type="project" value="UniProtKB-KW"/>
</dbReference>
<evidence type="ECO:0000256" key="5">
    <source>
        <dbReference type="ARBA" id="ARBA00023125"/>
    </source>
</evidence>
<evidence type="ECO:0000313" key="10">
    <source>
        <dbReference type="EMBL" id="KKO97436.1"/>
    </source>
</evidence>
<keyword evidence="4" id="KW-0805">Transcription regulation</keyword>
<dbReference type="Gene3D" id="4.10.240.10">
    <property type="entry name" value="Zn(2)-C6 fungal-type DNA-binding domain"/>
    <property type="match status" value="1"/>
</dbReference>
<comment type="caution">
    <text evidence="10">The sequence shown here is derived from an EMBL/GenBank/DDBJ whole genome shotgun (WGS) entry which is preliminary data.</text>
</comment>
<evidence type="ECO:0000256" key="3">
    <source>
        <dbReference type="ARBA" id="ARBA00022833"/>
    </source>
</evidence>
<feature type="domain" description="Zn(2)-C6 fungal-type" evidence="9">
    <location>
        <begin position="13"/>
        <end position="47"/>
    </location>
</feature>
<dbReference type="AlphaFoldDB" id="A0A0F9Z9Z2"/>
<protein>
    <recommendedName>
        <fullName evidence="9">Zn(2)-C6 fungal-type domain-containing protein</fullName>
    </recommendedName>
</protein>
<accession>A0A0F9Z9Z2</accession>
<keyword evidence="6" id="KW-0804">Transcription</keyword>
<feature type="region of interest" description="Disordered" evidence="8">
    <location>
        <begin position="77"/>
        <end position="118"/>
    </location>
</feature>
<evidence type="ECO:0000256" key="2">
    <source>
        <dbReference type="ARBA" id="ARBA00022723"/>
    </source>
</evidence>
<dbReference type="InterPro" id="IPR001138">
    <property type="entry name" value="Zn2Cys6_DnaBD"/>
</dbReference>
<evidence type="ECO:0000259" key="9">
    <source>
        <dbReference type="PROSITE" id="PS50048"/>
    </source>
</evidence>
<gene>
    <name evidence="10" type="ORF">THAR02_10454</name>
</gene>
<dbReference type="GO" id="GO:0006351">
    <property type="term" value="P:DNA-templated transcription"/>
    <property type="evidence" value="ECO:0007669"/>
    <property type="project" value="InterPro"/>
</dbReference>
<evidence type="ECO:0000256" key="7">
    <source>
        <dbReference type="ARBA" id="ARBA00023242"/>
    </source>
</evidence>
<dbReference type="InterPro" id="IPR036864">
    <property type="entry name" value="Zn2-C6_fun-type_DNA-bd_sf"/>
</dbReference>
<organism evidence="10 11">
    <name type="scientific">Trichoderma harzianum</name>
    <name type="common">Hypocrea lixii</name>
    <dbReference type="NCBI Taxonomy" id="5544"/>
    <lineage>
        <taxon>Eukaryota</taxon>
        <taxon>Fungi</taxon>
        <taxon>Dikarya</taxon>
        <taxon>Ascomycota</taxon>
        <taxon>Pezizomycotina</taxon>
        <taxon>Sordariomycetes</taxon>
        <taxon>Hypocreomycetidae</taxon>
        <taxon>Hypocreales</taxon>
        <taxon>Hypocreaceae</taxon>
        <taxon>Trichoderma</taxon>
    </lineage>
</organism>
<dbReference type="PROSITE" id="PS50048">
    <property type="entry name" value="ZN2_CY6_FUNGAL_2"/>
    <property type="match status" value="1"/>
</dbReference>
<sequence length="651" mass="72053">MKERVPRTRASLACESCQRRKVKCDAQKSPAGSKCTPCQQLDIPCSVDPTGDRRKAGSRKHVETLERRILELEKLLQQPTQHSPHSQDSSEDTSDSHLNSATAPSTPDPRMTPGASPRAFHQRTGLVDTAEDELSQNRTNTGITSFLTSCASVGERSSEMGAGVDGSTSQNYPMSPATIHLHRHHHHQACPRTDEPADLGIAIDTDTIQVKCRLLQSFFRYQPLWVDAVDEKLFWQHRESRQPSMWYSNFLEAVMLASATRLSSSHYVRSLGDQYASQAKADIVLALDHPSAASVQGFLMLSEYEVSQDREGLGWHFCGIACRMLIELGLHKSSDTSENGETIQVNHAQFHLLGACIALEGIWCVYLGRPSSISQRILQTAAIAYKQYRGTPSATLAAWMGFSTHMADICEVLNSSRPLTPDAKSHLAQLNVDLRKWMKALPPCFVYDESNIADLDPAAYTLQLQYCKVQILVYQASCDSGGAVEACRSRGYEAACRIVRLLLIYRQIHGTERIRSAMLDAVILALDVLVEEFLRHPSHISTQTREIKWLRLAIENMTEIELHFPIVGRTLVSLAVTVAGTPLAPLFEAVAACTAGSGLLPSPTEKDTEQMINSHRTFEDASTLLDQCTTGDLDQLHPFLFSWTDYAAGSS</sequence>
<dbReference type="GO" id="GO:0000981">
    <property type="term" value="F:DNA-binding transcription factor activity, RNA polymerase II-specific"/>
    <property type="evidence" value="ECO:0007669"/>
    <property type="project" value="InterPro"/>
</dbReference>
<dbReference type="PANTHER" id="PTHR31313">
    <property type="entry name" value="TY1 ENHANCER ACTIVATOR"/>
    <property type="match status" value="1"/>
</dbReference>
<dbReference type="CDD" id="cd12148">
    <property type="entry name" value="fungal_TF_MHR"/>
    <property type="match status" value="1"/>
</dbReference>
<feature type="compositionally biased region" description="Polar residues" evidence="8">
    <location>
        <begin position="77"/>
        <end position="87"/>
    </location>
</feature>
<dbReference type="GO" id="GO:0008270">
    <property type="term" value="F:zinc ion binding"/>
    <property type="evidence" value="ECO:0007669"/>
    <property type="project" value="InterPro"/>
</dbReference>
<proteinExistence type="predicted"/>
<dbReference type="SUPFAM" id="SSF57701">
    <property type="entry name" value="Zn2/Cys6 DNA-binding domain"/>
    <property type="match status" value="1"/>
</dbReference>
<dbReference type="GO" id="GO:0005634">
    <property type="term" value="C:nucleus"/>
    <property type="evidence" value="ECO:0007669"/>
    <property type="project" value="UniProtKB-SubCell"/>
</dbReference>
<dbReference type="OMA" id="CTRISEV"/>
<dbReference type="Proteomes" id="UP000034112">
    <property type="component" value="Unassembled WGS sequence"/>
</dbReference>
<evidence type="ECO:0000313" key="11">
    <source>
        <dbReference type="Proteomes" id="UP000034112"/>
    </source>
</evidence>
<evidence type="ECO:0000256" key="1">
    <source>
        <dbReference type="ARBA" id="ARBA00004123"/>
    </source>
</evidence>
<dbReference type="EMBL" id="JOKZ01000567">
    <property type="protein sequence ID" value="KKO97436.1"/>
    <property type="molecule type" value="Genomic_DNA"/>
</dbReference>
<feature type="compositionally biased region" description="Polar residues" evidence="8">
    <location>
        <begin position="96"/>
        <end position="105"/>
    </location>
</feature>
<keyword evidence="2" id="KW-0479">Metal-binding</keyword>
<comment type="subcellular location">
    <subcellularLocation>
        <location evidence="1">Nucleus</location>
    </subcellularLocation>
</comment>